<reference evidence="1 2" key="1">
    <citation type="journal article" date="2016" name="Nat. Commun.">
        <title>Thousands of microbial genomes shed light on interconnected biogeochemical processes in an aquifer system.</title>
        <authorList>
            <person name="Anantharaman K."/>
            <person name="Brown C.T."/>
            <person name="Hug L.A."/>
            <person name="Sharon I."/>
            <person name="Castelle C.J."/>
            <person name="Probst A.J."/>
            <person name="Thomas B.C."/>
            <person name="Singh A."/>
            <person name="Wilkins M.J."/>
            <person name="Karaoz U."/>
            <person name="Brodie E.L."/>
            <person name="Williams K.H."/>
            <person name="Hubbard S.S."/>
            <person name="Banfield J.F."/>
        </authorList>
    </citation>
    <scope>NUCLEOTIDE SEQUENCE [LARGE SCALE GENOMIC DNA]</scope>
</reference>
<dbReference type="AlphaFoldDB" id="A0A1G2C9V3"/>
<organism evidence="1 2">
    <name type="scientific">Candidatus Liptonbacteria bacterium GWB1_49_6</name>
    <dbReference type="NCBI Taxonomy" id="1798644"/>
    <lineage>
        <taxon>Bacteria</taxon>
        <taxon>Candidatus Liptoniibacteriota</taxon>
    </lineage>
</organism>
<gene>
    <name evidence="1" type="ORF">A2122_00285</name>
</gene>
<dbReference type="EMBL" id="MHKU01000004">
    <property type="protein sequence ID" value="OGY97267.1"/>
    <property type="molecule type" value="Genomic_DNA"/>
</dbReference>
<sequence length="133" mass="15186">MGYTHYWTLKPYYTNEQWRAFIKDTRRLLTKYGDQHSAWSFGDDDNDVTIADATDVGEVFLFQNKECSSFCKTGEALYDVLVTAVLVLAKAHLGDAIVLKSDGDICDWFDGLVRAQKVAHFGNDFVRNLLHKK</sequence>
<comment type="caution">
    <text evidence="1">The sequence shown here is derived from an EMBL/GenBank/DDBJ whole genome shotgun (WGS) entry which is preliminary data.</text>
</comment>
<proteinExistence type="predicted"/>
<accession>A0A1G2C9V3</accession>
<name>A0A1G2C9V3_9BACT</name>
<dbReference type="Proteomes" id="UP000176648">
    <property type="component" value="Unassembled WGS sequence"/>
</dbReference>
<evidence type="ECO:0000313" key="1">
    <source>
        <dbReference type="EMBL" id="OGY97267.1"/>
    </source>
</evidence>
<protein>
    <submittedName>
        <fullName evidence="1">Uncharacterized protein</fullName>
    </submittedName>
</protein>
<evidence type="ECO:0000313" key="2">
    <source>
        <dbReference type="Proteomes" id="UP000176648"/>
    </source>
</evidence>